<accession>A0A644VER1</accession>
<dbReference type="AlphaFoldDB" id="A0A644VER1"/>
<reference evidence="1" key="1">
    <citation type="submission" date="2019-08" db="EMBL/GenBank/DDBJ databases">
        <authorList>
            <person name="Kucharzyk K."/>
            <person name="Murdoch R.W."/>
            <person name="Higgins S."/>
            <person name="Loffler F."/>
        </authorList>
    </citation>
    <scope>NUCLEOTIDE SEQUENCE</scope>
</reference>
<sequence>MSTEYVSKDEIEKERTPSELWDWLIQKVAQICSTQEGLEAFRLQKGLLKKLPEEVSPLAIWGKHKLGNTDGVFLQPVIGNQNYDAKVIDNRIEPVSESYIEITLAHEGEDDYWRRRQLLENGIVFSKAPVIKMGKGKNCSVSIPPEDTSVDEGVKNELGRIIDAAKRKASKDYPANTSLIISFNDTTLSEERLKVLNCPTIDDFVKKKLMNFDLRFSHLYLVGEAKEVFREYQIKR</sequence>
<comment type="caution">
    <text evidence="1">The sequence shown here is derived from an EMBL/GenBank/DDBJ whole genome shotgun (WGS) entry which is preliminary data.</text>
</comment>
<gene>
    <name evidence="1" type="ORF">SDC9_35215</name>
</gene>
<organism evidence="1">
    <name type="scientific">bioreactor metagenome</name>
    <dbReference type="NCBI Taxonomy" id="1076179"/>
    <lineage>
        <taxon>unclassified sequences</taxon>
        <taxon>metagenomes</taxon>
        <taxon>ecological metagenomes</taxon>
    </lineage>
</organism>
<evidence type="ECO:0000313" key="1">
    <source>
        <dbReference type="EMBL" id="MPL89182.1"/>
    </source>
</evidence>
<proteinExistence type="predicted"/>
<dbReference type="EMBL" id="VSSQ01000275">
    <property type="protein sequence ID" value="MPL89182.1"/>
    <property type="molecule type" value="Genomic_DNA"/>
</dbReference>
<protein>
    <submittedName>
        <fullName evidence="1">Uncharacterized protein</fullName>
    </submittedName>
</protein>
<name>A0A644VER1_9ZZZZ</name>